<dbReference type="Proteomes" id="UP000237000">
    <property type="component" value="Unassembled WGS sequence"/>
</dbReference>
<protein>
    <submittedName>
        <fullName evidence="2">Uncharacterized protein</fullName>
    </submittedName>
</protein>
<feature type="non-terminal residue" evidence="2">
    <location>
        <position position="120"/>
    </location>
</feature>
<sequence>MRGIILVIIISSTLVQAIKKNDVPSSSPQSPLLLPPEIGKEWQPFPIQKGDKFPRLEQIRNFFKRKKRVPSEISLPPPQIPKSEYCMERARTICQEHKPGPEFDECYFRHFKICMETPGT</sequence>
<keyword evidence="3" id="KW-1185">Reference proteome</keyword>
<evidence type="ECO:0000256" key="1">
    <source>
        <dbReference type="SAM" id="SignalP"/>
    </source>
</evidence>
<proteinExistence type="predicted"/>
<feature type="signal peptide" evidence="1">
    <location>
        <begin position="1"/>
        <end position="17"/>
    </location>
</feature>
<evidence type="ECO:0000313" key="3">
    <source>
        <dbReference type="Proteomes" id="UP000237000"/>
    </source>
</evidence>
<accession>A0A2P5F3R6</accession>
<organism evidence="2 3">
    <name type="scientific">Trema orientale</name>
    <name type="common">Charcoal tree</name>
    <name type="synonym">Celtis orientalis</name>
    <dbReference type="NCBI Taxonomy" id="63057"/>
    <lineage>
        <taxon>Eukaryota</taxon>
        <taxon>Viridiplantae</taxon>
        <taxon>Streptophyta</taxon>
        <taxon>Embryophyta</taxon>
        <taxon>Tracheophyta</taxon>
        <taxon>Spermatophyta</taxon>
        <taxon>Magnoliopsida</taxon>
        <taxon>eudicotyledons</taxon>
        <taxon>Gunneridae</taxon>
        <taxon>Pentapetalae</taxon>
        <taxon>rosids</taxon>
        <taxon>fabids</taxon>
        <taxon>Rosales</taxon>
        <taxon>Cannabaceae</taxon>
        <taxon>Trema</taxon>
    </lineage>
</organism>
<dbReference type="AlphaFoldDB" id="A0A2P5F3R6"/>
<dbReference type="EMBL" id="JXTC01000065">
    <property type="protein sequence ID" value="PON92450.1"/>
    <property type="molecule type" value="Genomic_DNA"/>
</dbReference>
<feature type="chain" id="PRO_5015163746" evidence="1">
    <location>
        <begin position="18"/>
        <end position="120"/>
    </location>
</feature>
<comment type="caution">
    <text evidence="2">The sequence shown here is derived from an EMBL/GenBank/DDBJ whole genome shotgun (WGS) entry which is preliminary data.</text>
</comment>
<gene>
    <name evidence="2" type="ORF">TorRG33x02_117740</name>
</gene>
<name>A0A2P5F3R6_TREOI</name>
<reference evidence="3" key="1">
    <citation type="submission" date="2016-06" db="EMBL/GenBank/DDBJ databases">
        <title>Parallel loss of symbiosis genes in relatives of nitrogen-fixing non-legume Parasponia.</title>
        <authorList>
            <person name="Van Velzen R."/>
            <person name="Holmer R."/>
            <person name="Bu F."/>
            <person name="Rutten L."/>
            <person name="Van Zeijl A."/>
            <person name="Liu W."/>
            <person name="Santuari L."/>
            <person name="Cao Q."/>
            <person name="Sharma T."/>
            <person name="Shen D."/>
            <person name="Roswanjaya Y."/>
            <person name="Wardhani T."/>
            <person name="Kalhor M.S."/>
            <person name="Jansen J."/>
            <person name="Van den Hoogen J."/>
            <person name="Gungor B."/>
            <person name="Hartog M."/>
            <person name="Hontelez J."/>
            <person name="Verver J."/>
            <person name="Yang W.-C."/>
            <person name="Schijlen E."/>
            <person name="Repin R."/>
            <person name="Schilthuizen M."/>
            <person name="Schranz E."/>
            <person name="Heidstra R."/>
            <person name="Miyata K."/>
            <person name="Fedorova E."/>
            <person name="Kohlen W."/>
            <person name="Bisseling T."/>
            <person name="Smit S."/>
            <person name="Geurts R."/>
        </authorList>
    </citation>
    <scope>NUCLEOTIDE SEQUENCE [LARGE SCALE GENOMIC DNA]</scope>
    <source>
        <strain evidence="3">cv. RG33-2</strain>
    </source>
</reference>
<evidence type="ECO:0000313" key="2">
    <source>
        <dbReference type="EMBL" id="PON92450.1"/>
    </source>
</evidence>
<keyword evidence="1" id="KW-0732">Signal</keyword>
<dbReference type="InParanoid" id="A0A2P5F3R6"/>